<dbReference type="PANTHER" id="PTHR46497">
    <property type="entry name" value="THIOREDOXIN DOMAIN-CONTAINING PROTEIN 11"/>
    <property type="match status" value="1"/>
</dbReference>
<dbReference type="AlphaFoldDB" id="A0A1D1VNR4"/>
<proteinExistence type="predicted"/>
<dbReference type="SUPFAM" id="SSF52833">
    <property type="entry name" value="Thioredoxin-like"/>
    <property type="match status" value="2"/>
</dbReference>
<organism evidence="2 3">
    <name type="scientific">Ramazzottius varieornatus</name>
    <name type="common">Water bear</name>
    <name type="synonym">Tardigrade</name>
    <dbReference type="NCBI Taxonomy" id="947166"/>
    <lineage>
        <taxon>Eukaryota</taxon>
        <taxon>Metazoa</taxon>
        <taxon>Ecdysozoa</taxon>
        <taxon>Tardigrada</taxon>
        <taxon>Eutardigrada</taxon>
        <taxon>Parachela</taxon>
        <taxon>Hypsibioidea</taxon>
        <taxon>Ramazzottiidae</taxon>
        <taxon>Ramazzottius</taxon>
    </lineage>
</organism>
<dbReference type="EMBL" id="BDGG01000008">
    <property type="protein sequence ID" value="GAV02591.1"/>
    <property type="molecule type" value="Genomic_DNA"/>
</dbReference>
<accession>A0A1D1VNR4</accession>
<keyword evidence="3" id="KW-1185">Reference proteome</keyword>
<evidence type="ECO:0000313" key="2">
    <source>
        <dbReference type="EMBL" id="GAV02591.1"/>
    </source>
</evidence>
<dbReference type="InterPro" id="IPR036249">
    <property type="entry name" value="Thioredoxin-like_sf"/>
</dbReference>
<dbReference type="Pfam" id="PF00085">
    <property type="entry name" value="Thioredoxin"/>
    <property type="match status" value="1"/>
</dbReference>
<dbReference type="InterPro" id="IPR052792">
    <property type="entry name" value="Thioredoxin_dom-contain_11"/>
</dbReference>
<dbReference type="STRING" id="947166.A0A1D1VNR4"/>
<evidence type="ECO:0000259" key="1">
    <source>
        <dbReference type="PROSITE" id="PS51352"/>
    </source>
</evidence>
<dbReference type="InterPro" id="IPR013766">
    <property type="entry name" value="Thioredoxin_domain"/>
</dbReference>
<dbReference type="PROSITE" id="PS51352">
    <property type="entry name" value="THIOREDOXIN_2"/>
    <property type="match status" value="1"/>
</dbReference>
<protein>
    <recommendedName>
        <fullName evidence="1">Thioredoxin domain-containing protein</fullName>
    </recommendedName>
</protein>
<gene>
    <name evidence="2" type="primary">RvY_13135-1</name>
    <name evidence="2" type="synonym">RvY_13135.1</name>
    <name evidence="2" type="ORF">RvY_13135</name>
</gene>
<evidence type="ECO:0000313" key="3">
    <source>
        <dbReference type="Proteomes" id="UP000186922"/>
    </source>
</evidence>
<name>A0A1D1VNR4_RAMVA</name>
<reference evidence="2 3" key="1">
    <citation type="journal article" date="2016" name="Nat. Commun.">
        <title>Extremotolerant tardigrade genome and improved radiotolerance of human cultured cells by tardigrade-unique protein.</title>
        <authorList>
            <person name="Hashimoto T."/>
            <person name="Horikawa D.D."/>
            <person name="Saito Y."/>
            <person name="Kuwahara H."/>
            <person name="Kozuka-Hata H."/>
            <person name="Shin-I T."/>
            <person name="Minakuchi Y."/>
            <person name="Ohishi K."/>
            <person name="Motoyama A."/>
            <person name="Aizu T."/>
            <person name="Enomoto A."/>
            <person name="Kondo K."/>
            <person name="Tanaka S."/>
            <person name="Hara Y."/>
            <person name="Koshikawa S."/>
            <person name="Sagara H."/>
            <person name="Miura T."/>
            <person name="Yokobori S."/>
            <person name="Miyagawa K."/>
            <person name="Suzuki Y."/>
            <person name="Kubo T."/>
            <person name="Oyama M."/>
            <person name="Kohara Y."/>
            <person name="Fujiyama A."/>
            <person name="Arakawa K."/>
            <person name="Katayama T."/>
            <person name="Toyoda A."/>
            <person name="Kunieda T."/>
        </authorList>
    </citation>
    <scope>NUCLEOTIDE SEQUENCE [LARGE SCALE GENOMIC DNA]</scope>
    <source>
        <strain evidence="2 3">YOKOZUNA-1</strain>
    </source>
</reference>
<dbReference type="OrthoDB" id="1910803at2759"/>
<comment type="caution">
    <text evidence="2">The sequence shown here is derived from an EMBL/GenBank/DDBJ whole genome shotgun (WGS) entry which is preliminary data.</text>
</comment>
<feature type="domain" description="Thioredoxin" evidence="1">
    <location>
        <begin position="569"/>
        <end position="725"/>
    </location>
</feature>
<sequence length="849" mass="96283">MSTGIPAPFLKFKDKFLCFTSGTKMRRLISLASILGLYFLLISLRRAWSREEELLVIPAKPPTRFLPKDSPVRDFFLGETAGLAFATHTNDLSFVFLYAPWCLFSHQAKLEFDSVARLYKSQAAFIAINCAWHAGHCAQFKRPEHFPLIGAYMGRLGRLFITYRGVPNRLHLSIFIERLLKPFTVLTAEHDFNTFIHTNEVSVVASLDLSTRLSRGLRTVWNVSCLITRHDPRGSIGMAVISNQKLALRIGFPRPGSAHIFRLGQEVQRISLTDGLEDAQIEEAVLEVGKSLPLRWIFPLFQRSFALSQILRKNATMIIFTPYTKGAVCNQIVTIIQRLVASYGDCDKSSNLIQLLESDARRFVQEASEKRQRFEYCRSLLRTYGYLLDKLDVKNSLRRPNCVCLADSSPSSVAEFCWSKSRPFRLPVQGSGDFSNLPSISCSGKQGCVSGIANRRYYSLCCLPMQAEQLDDTQRVMAEVVRCLPTGVRSCNATTELAGAKQERAGDLAAQLLLQGLKCRTNKTLEFVAIDPVLYPHFLTNLNVEVDSQRTKLVIVNRQMGETYVMVDKFSAFSAARFILNYTNGQVANYRRSSTSSVLPVDTSAFGLVGNDSSRSRTVKVVDLSTRSFEEMVKNNKEDVLVLYYTPWCSFCKTAAVAVYNLASIFWGIRGISFKKLNIHDNDLSWEHKVTEVPAIQLFTSYRNVDNIAIFPPSSLMNLLNLLKFTLLHVSPTVWQQFISQRCDNDCWLRNQMWSRRLHRVLGKQVKITRSVLLYDKSCNVRSLRARLHRTKSKLKVLQKILLSPTPNVFIDDFYSNSNRSGTGVLPSLRDFELPMFFREVFVQSISDS</sequence>
<dbReference type="Gene3D" id="3.40.30.10">
    <property type="entry name" value="Glutaredoxin"/>
    <property type="match status" value="2"/>
</dbReference>
<dbReference type="Proteomes" id="UP000186922">
    <property type="component" value="Unassembled WGS sequence"/>
</dbReference>
<dbReference type="PANTHER" id="PTHR46497:SF1">
    <property type="entry name" value="THIOREDOXIN DOMAIN-CONTAINING PROTEIN 11"/>
    <property type="match status" value="1"/>
</dbReference>